<sequence>MSSGRGRASRVVLEICANAPASYCSIDPRVRGGPPRSTSCFYRADVSSSSSSASDDCNPEDNCWPAARRVIDRYVCLRHCCYVNPQTARGRRINASISGYNTDSLLVPNMFRGHCWPAASQI</sequence>
<dbReference type="WBParaSite" id="GPUH_0002048901-mRNA-1">
    <property type="protein sequence ID" value="GPUH_0002048901-mRNA-1"/>
    <property type="gene ID" value="GPUH_0002048901"/>
</dbReference>
<reference evidence="3" key="1">
    <citation type="submission" date="2016-06" db="UniProtKB">
        <authorList>
            <consortium name="WormBaseParasite"/>
        </authorList>
    </citation>
    <scope>IDENTIFICATION</scope>
</reference>
<evidence type="ECO:0000313" key="2">
    <source>
        <dbReference type="Proteomes" id="UP000271098"/>
    </source>
</evidence>
<dbReference type="EMBL" id="UYRT01090473">
    <property type="protein sequence ID" value="VDN36105.1"/>
    <property type="molecule type" value="Genomic_DNA"/>
</dbReference>
<dbReference type="AlphaFoldDB" id="A0A183EHM3"/>
<reference evidence="1 2" key="2">
    <citation type="submission" date="2018-11" db="EMBL/GenBank/DDBJ databases">
        <authorList>
            <consortium name="Pathogen Informatics"/>
        </authorList>
    </citation>
    <scope>NUCLEOTIDE SEQUENCE [LARGE SCALE GENOMIC DNA]</scope>
</reference>
<protein>
    <submittedName>
        <fullName evidence="1 3">Uncharacterized protein</fullName>
    </submittedName>
</protein>
<accession>A0A183EHM3</accession>
<evidence type="ECO:0000313" key="3">
    <source>
        <dbReference type="WBParaSite" id="GPUH_0002048901-mRNA-1"/>
    </source>
</evidence>
<dbReference type="Proteomes" id="UP000271098">
    <property type="component" value="Unassembled WGS sequence"/>
</dbReference>
<name>A0A183EHM3_9BILA</name>
<keyword evidence="2" id="KW-1185">Reference proteome</keyword>
<proteinExistence type="predicted"/>
<evidence type="ECO:0000313" key="1">
    <source>
        <dbReference type="EMBL" id="VDN36105.1"/>
    </source>
</evidence>
<gene>
    <name evidence="1" type="ORF">GPUH_LOCUS20464</name>
</gene>
<organism evidence="3">
    <name type="scientific">Gongylonema pulchrum</name>
    <dbReference type="NCBI Taxonomy" id="637853"/>
    <lineage>
        <taxon>Eukaryota</taxon>
        <taxon>Metazoa</taxon>
        <taxon>Ecdysozoa</taxon>
        <taxon>Nematoda</taxon>
        <taxon>Chromadorea</taxon>
        <taxon>Rhabditida</taxon>
        <taxon>Spirurina</taxon>
        <taxon>Spiruromorpha</taxon>
        <taxon>Spiruroidea</taxon>
        <taxon>Gongylonematidae</taxon>
        <taxon>Gongylonema</taxon>
    </lineage>
</organism>